<dbReference type="KEGG" id="sclo:SCLO_1001150"/>
<proteinExistence type="predicted"/>
<dbReference type="AlphaFoldDB" id="A0A1E1EY07"/>
<sequence length="140" mass="15718">MKGDAFVLDTNVLISAALSAESPPARVTHWVIANARLIFAEPTFEEFRSRLWRPKFDRYLTIERRNQILHDFSAIADWVELNSDPLPVSSRDPDDDMFIRAAIAGSARWLVSGDRDLLEVQGLPAPTIVSPADMLKRISA</sequence>
<dbReference type="InterPro" id="IPR002850">
    <property type="entry name" value="PIN_toxin-like"/>
</dbReference>
<evidence type="ECO:0000313" key="2">
    <source>
        <dbReference type="EMBL" id="BAV63155.1"/>
    </source>
</evidence>
<evidence type="ECO:0000313" key="3">
    <source>
        <dbReference type="Proteomes" id="UP000218272"/>
    </source>
</evidence>
<dbReference type="Gene3D" id="3.40.50.1010">
    <property type="entry name" value="5'-nuclease"/>
    <property type="match status" value="1"/>
</dbReference>
<dbReference type="SUPFAM" id="SSF88723">
    <property type="entry name" value="PIN domain-like"/>
    <property type="match status" value="1"/>
</dbReference>
<dbReference type="NCBIfam" id="TIGR00305">
    <property type="entry name" value="putative toxin-antitoxin system toxin component, PIN family"/>
    <property type="match status" value="1"/>
</dbReference>
<dbReference type="Proteomes" id="UP000218272">
    <property type="component" value="Chromosome SCLO_1"/>
</dbReference>
<evidence type="ECO:0000259" key="1">
    <source>
        <dbReference type="Pfam" id="PF13470"/>
    </source>
</evidence>
<dbReference type="RefSeq" id="WP_048575788.1">
    <property type="nucleotide sequence ID" value="NZ_AP017655.1"/>
</dbReference>
<dbReference type="OrthoDB" id="5243920at2"/>
<gene>
    <name evidence="2" type="ORF">SCLO_1001150</name>
</gene>
<organism evidence="2 3">
    <name type="scientific">Sphingobium cloacae</name>
    <dbReference type="NCBI Taxonomy" id="120107"/>
    <lineage>
        <taxon>Bacteria</taxon>
        <taxon>Pseudomonadati</taxon>
        <taxon>Pseudomonadota</taxon>
        <taxon>Alphaproteobacteria</taxon>
        <taxon>Sphingomonadales</taxon>
        <taxon>Sphingomonadaceae</taxon>
        <taxon>Sphingobium</taxon>
    </lineage>
</organism>
<keyword evidence="3" id="KW-1185">Reference proteome</keyword>
<dbReference type="EMBL" id="AP017655">
    <property type="protein sequence ID" value="BAV63155.1"/>
    <property type="molecule type" value="Genomic_DNA"/>
</dbReference>
<feature type="domain" description="PIN" evidence="1">
    <location>
        <begin position="6"/>
        <end position="116"/>
    </location>
</feature>
<reference evidence="2 3" key="1">
    <citation type="submission" date="2016-10" db="EMBL/GenBank/DDBJ databases">
        <title>Complete Genome Sequence of the Nonylphenol-Degrading Bacterium Sphingobium cloacae JCM 10874T.</title>
        <authorList>
            <person name="Ootsuka M."/>
            <person name="Nishizawa T."/>
            <person name="Ohta H."/>
        </authorList>
    </citation>
    <scope>NUCLEOTIDE SEQUENCE [LARGE SCALE GENOMIC DNA]</scope>
    <source>
        <strain evidence="2 3">JCM 10874</strain>
    </source>
</reference>
<dbReference type="InterPro" id="IPR029060">
    <property type="entry name" value="PIN-like_dom_sf"/>
</dbReference>
<protein>
    <recommendedName>
        <fullName evidence="1">PIN domain-containing protein</fullName>
    </recommendedName>
</protein>
<accession>A0A1E1EY07</accession>
<dbReference type="Pfam" id="PF13470">
    <property type="entry name" value="PIN_3"/>
    <property type="match status" value="1"/>
</dbReference>
<dbReference type="PANTHER" id="PTHR34610">
    <property type="entry name" value="SSL7007 PROTEIN"/>
    <property type="match status" value="1"/>
</dbReference>
<dbReference type="InterPro" id="IPR002716">
    <property type="entry name" value="PIN_dom"/>
</dbReference>
<name>A0A1E1EY07_9SPHN</name>
<dbReference type="PANTHER" id="PTHR34610:SF3">
    <property type="entry name" value="SSL7007 PROTEIN"/>
    <property type="match status" value="1"/>
</dbReference>